<dbReference type="GO" id="GO:0007166">
    <property type="term" value="P:cell surface receptor signaling pathway"/>
    <property type="evidence" value="ECO:0007669"/>
    <property type="project" value="InterPro"/>
</dbReference>
<proteinExistence type="predicted"/>
<dbReference type="PANTHER" id="PTHR35832">
    <property type="entry name" value="OS12G0248400 PROTEIN-RELATED"/>
    <property type="match status" value="1"/>
</dbReference>
<organism evidence="2 3">
    <name type="scientific">Paspalum notatum var. saurae</name>
    <dbReference type="NCBI Taxonomy" id="547442"/>
    <lineage>
        <taxon>Eukaryota</taxon>
        <taxon>Viridiplantae</taxon>
        <taxon>Streptophyta</taxon>
        <taxon>Embryophyta</taxon>
        <taxon>Tracheophyta</taxon>
        <taxon>Spermatophyta</taxon>
        <taxon>Magnoliopsida</taxon>
        <taxon>Liliopsida</taxon>
        <taxon>Poales</taxon>
        <taxon>Poaceae</taxon>
        <taxon>PACMAD clade</taxon>
        <taxon>Panicoideae</taxon>
        <taxon>Andropogonodae</taxon>
        <taxon>Paspaleae</taxon>
        <taxon>Paspalinae</taxon>
        <taxon>Paspalum</taxon>
    </lineage>
</organism>
<dbReference type="InterPro" id="IPR054000">
    <property type="entry name" value="MLKL_N"/>
</dbReference>
<accession>A0AAQ3SIH0</accession>
<dbReference type="Proteomes" id="UP001341281">
    <property type="component" value="Chromosome 01"/>
</dbReference>
<protein>
    <recommendedName>
        <fullName evidence="1">Mixed lineage kinase domain-containing protein</fullName>
    </recommendedName>
</protein>
<evidence type="ECO:0000313" key="3">
    <source>
        <dbReference type="Proteomes" id="UP001341281"/>
    </source>
</evidence>
<dbReference type="InterPro" id="IPR059179">
    <property type="entry name" value="MLKL-like_MCAfunc"/>
</dbReference>
<dbReference type="CDD" id="cd21037">
    <property type="entry name" value="MLKL_NTD"/>
    <property type="match status" value="1"/>
</dbReference>
<dbReference type="PANTHER" id="PTHR35832:SF9">
    <property type="entry name" value="OS12G0276800 PROTEIN"/>
    <property type="match status" value="1"/>
</dbReference>
<keyword evidence="3" id="KW-1185">Reference proteome</keyword>
<dbReference type="AlphaFoldDB" id="A0AAQ3SIH0"/>
<dbReference type="EMBL" id="CP144745">
    <property type="protein sequence ID" value="WVZ50400.1"/>
    <property type="molecule type" value="Genomic_DNA"/>
</dbReference>
<dbReference type="Pfam" id="PF22215">
    <property type="entry name" value="MLKL_N"/>
    <property type="match status" value="1"/>
</dbReference>
<sequence>MADTAFGIVEKLIKLGLKIQEQAKTASQNEQECQSLEQDAILISFLSLLQRNREVISHPDPAITAMLLGLEKSLDNGLRLVTDCQRRNALRRFLRAGNMSRKLRQVRNDIQWKMGMGTFATNVLQLELTVTLTKTIHYYGAHPPPLTQLQDGGVAAISYGSHLTTDDASPVESAKVLSRAFKIIGNQL</sequence>
<evidence type="ECO:0000313" key="2">
    <source>
        <dbReference type="EMBL" id="WVZ50400.1"/>
    </source>
</evidence>
<feature type="domain" description="Mixed lineage kinase" evidence="1">
    <location>
        <begin position="9"/>
        <end position="109"/>
    </location>
</feature>
<gene>
    <name evidence="2" type="ORF">U9M48_001653</name>
</gene>
<dbReference type="Gene3D" id="1.20.930.20">
    <property type="entry name" value="Adaptor protein Cbl, N-terminal domain"/>
    <property type="match status" value="1"/>
</dbReference>
<dbReference type="InterPro" id="IPR036537">
    <property type="entry name" value="Adaptor_Cbl_N_dom_sf"/>
</dbReference>
<reference evidence="2 3" key="1">
    <citation type="submission" date="2024-02" db="EMBL/GenBank/DDBJ databases">
        <title>High-quality chromosome-scale genome assembly of Pensacola bahiagrass (Paspalum notatum Flugge var. saurae).</title>
        <authorList>
            <person name="Vega J.M."/>
            <person name="Podio M."/>
            <person name="Orjuela J."/>
            <person name="Siena L.A."/>
            <person name="Pessino S.C."/>
            <person name="Combes M.C."/>
            <person name="Mariac C."/>
            <person name="Albertini E."/>
            <person name="Pupilli F."/>
            <person name="Ortiz J.P.A."/>
            <person name="Leblanc O."/>
        </authorList>
    </citation>
    <scope>NUCLEOTIDE SEQUENCE [LARGE SCALE GENOMIC DNA]</scope>
    <source>
        <strain evidence="2">R1</strain>
        <tissue evidence="2">Leaf</tissue>
    </source>
</reference>
<evidence type="ECO:0000259" key="1">
    <source>
        <dbReference type="Pfam" id="PF22215"/>
    </source>
</evidence>
<name>A0AAQ3SIH0_PASNO</name>